<reference evidence="1" key="2">
    <citation type="submission" date="2023-05" db="EMBL/GenBank/DDBJ databases">
        <authorList>
            <person name="Fouks B."/>
        </authorList>
    </citation>
    <scope>NUCLEOTIDE SEQUENCE</scope>
    <source>
        <strain evidence="1">Stay&amp;Tobe</strain>
        <tissue evidence="1">Testes</tissue>
    </source>
</reference>
<dbReference type="AlphaFoldDB" id="A0AAD8A674"/>
<name>A0AAD8A674_DIPPU</name>
<evidence type="ECO:0000313" key="1">
    <source>
        <dbReference type="EMBL" id="KAJ9593211.1"/>
    </source>
</evidence>
<evidence type="ECO:0000313" key="2">
    <source>
        <dbReference type="Proteomes" id="UP001233999"/>
    </source>
</evidence>
<accession>A0AAD8A674</accession>
<feature type="non-terminal residue" evidence="1">
    <location>
        <position position="57"/>
    </location>
</feature>
<reference evidence="1" key="1">
    <citation type="journal article" date="2023" name="IScience">
        <title>Live-bearing cockroach genome reveals convergent evolutionary mechanisms linked to viviparity in insects and beyond.</title>
        <authorList>
            <person name="Fouks B."/>
            <person name="Harrison M.C."/>
            <person name="Mikhailova A.A."/>
            <person name="Marchal E."/>
            <person name="English S."/>
            <person name="Carruthers M."/>
            <person name="Jennings E.C."/>
            <person name="Chiamaka E.L."/>
            <person name="Frigard R.A."/>
            <person name="Pippel M."/>
            <person name="Attardo G.M."/>
            <person name="Benoit J.B."/>
            <person name="Bornberg-Bauer E."/>
            <person name="Tobe S.S."/>
        </authorList>
    </citation>
    <scope>NUCLEOTIDE SEQUENCE</scope>
    <source>
        <strain evidence="1">Stay&amp;Tobe</strain>
    </source>
</reference>
<proteinExistence type="predicted"/>
<feature type="non-terminal residue" evidence="1">
    <location>
        <position position="1"/>
    </location>
</feature>
<sequence length="57" mass="6633">LTLASLITTVHSLRSVALFLQFVIPIFQPTEYVLINCTHILQNFIIHYLFLDVAFFH</sequence>
<gene>
    <name evidence="1" type="ORF">L9F63_015236</name>
</gene>
<keyword evidence="2" id="KW-1185">Reference proteome</keyword>
<comment type="caution">
    <text evidence="1">The sequence shown here is derived from an EMBL/GenBank/DDBJ whole genome shotgun (WGS) entry which is preliminary data.</text>
</comment>
<protein>
    <submittedName>
        <fullName evidence="1">Uncharacterized protein</fullName>
    </submittedName>
</protein>
<organism evidence="1 2">
    <name type="scientific">Diploptera punctata</name>
    <name type="common">Pacific beetle cockroach</name>
    <dbReference type="NCBI Taxonomy" id="6984"/>
    <lineage>
        <taxon>Eukaryota</taxon>
        <taxon>Metazoa</taxon>
        <taxon>Ecdysozoa</taxon>
        <taxon>Arthropoda</taxon>
        <taxon>Hexapoda</taxon>
        <taxon>Insecta</taxon>
        <taxon>Pterygota</taxon>
        <taxon>Neoptera</taxon>
        <taxon>Polyneoptera</taxon>
        <taxon>Dictyoptera</taxon>
        <taxon>Blattodea</taxon>
        <taxon>Blaberoidea</taxon>
        <taxon>Blaberidae</taxon>
        <taxon>Diplopterinae</taxon>
        <taxon>Diploptera</taxon>
    </lineage>
</organism>
<dbReference type="Proteomes" id="UP001233999">
    <property type="component" value="Unassembled WGS sequence"/>
</dbReference>
<dbReference type="EMBL" id="JASPKZ010003454">
    <property type="protein sequence ID" value="KAJ9593211.1"/>
    <property type="molecule type" value="Genomic_DNA"/>
</dbReference>